<evidence type="ECO:0000313" key="2">
    <source>
        <dbReference type="Proteomes" id="UP000033101"/>
    </source>
</evidence>
<dbReference type="SUPFAM" id="SSF52833">
    <property type="entry name" value="Thioredoxin-like"/>
    <property type="match status" value="1"/>
</dbReference>
<accession>A0A0E3SC56</accession>
<dbReference type="EMBL" id="CP009516">
    <property type="protein sequence ID" value="AKB77492.1"/>
    <property type="molecule type" value="Genomic_DNA"/>
</dbReference>
<evidence type="ECO:0000313" key="1">
    <source>
        <dbReference type="EMBL" id="AKB77492.1"/>
    </source>
</evidence>
<dbReference type="PATRIC" id="fig|1434110.4.peg.1255"/>
<keyword evidence="2" id="KW-1185">Reference proteome</keyword>
<name>A0A0E3SC56_9EURY</name>
<dbReference type="STRING" id="1434110.MSHOH_1009"/>
<dbReference type="CDD" id="cd02947">
    <property type="entry name" value="TRX_family"/>
    <property type="match status" value="1"/>
</dbReference>
<sequence>MLKLGSKGCIPCQEQEEVLSELLPMYQNSASIMLIDIKEHPEFAATFGVRVIPDTCIIAGIEDGKYMYMRPDGSKSSERASARFLGAADKETLSQTLEKAIEFRSIEE</sequence>
<dbReference type="AlphaFoldDB" id="A0A0E3SC56"/>
<dbReference type="InterPro" id="IPR036249">
    <property type="entry name" value="Thioredoxin-like_sf"/>
</dbReference>
<gene>
    <name evidence="1" type="ORF">MSHOH_1009</name>
</gene>
<dbReference type="HOGENOM" id="CLU_133605_0_0_2"/>
<dbReference type="Proteomes" id="UP000033101">
    <property type="component" value="Chromosome"/>
</dbReference>
<dbReference type="KEGG" id="mhor:MSHOH_1009"/>
<protein>
    <submittedName>
        <fullName evidence="1">Putative thiol:disulfide oxidoreductase involved in cytochrome C-type biogenesis</fullName>
    </submittedName>
</protein>
<organism evidence="1 2">
    <name type="scientific">Methanosarcina horonobensis HB-1 = JCM 15518</name>
    <dbReference type="NCBI Taxonomy" id="1434110"/>
    <lineage>
        <taxon>Archaea</taxon>
        <taxon>Methanobacteriati</taxon>
        <taxon>Methanobacteriota</taxon>
        <taxon>Stenosarchaea group</taxon>
        <taxon>Methanomicrobia</taxon>
        <taxon>Methanosarcinales</taxon>
        <taxon>Methanosarcinaceae</taxon>
        <taxon>Methanosarcina</taxon>
    </lineage>
</organism>
<proteinExistence type="predicted"/>
<dbReference type="Gene3D" id="3.40.30.10">
    <property type="entry name" value="Glutaredoxin"/>
    <property type="match status" value="1"/>
</dbReference>
<reference evidence="1 2" key="1">
    <citation type="submission" date="2014-07" db="EMBL/GenBank/DDBJ databases">
        <title>Methanogenic archaea and the global carbon cycle.</title>
        <authorList>
            <person name="Henriksen J.R."/>
            <person name="Luke J."/>
            <person name="Reinhart S."/>
            <person name="Benedict M.N."/>
            <person name="Youngblut N.D."/>
            <person name="Metcalf M.E."/>
            <person name="Whitaker R.J."/>
            <person name="Metcalf W.W."/>
        </authorList>
    </citation>
    <scope>NUCLEOTIDE SEQUENCE [LARGE SCALE GENOMIC DNA]</scope>
    <source>
        <strain evidence="1 2">HB-1</strain>
    </source>
</reference>